<sequence length="3025" mass="344094">MIRFAIVLFFCALSPTTRANETTFTEEIVNYMTEFSNENVLYLSKKVNDCINNKITEIKDINLDLKNVTHYLNEISEDSKDATYEFTESIEEAIEKLSYTSSLNDVTSQIDSATDQLDKNLQKRIRKNLKYITDLVIKCYGTDQYGLKKFKSVLTFVKVVLGNDVTLLSNSISISINNVRKSIIESLYQNTLTKQNLEDYICDIQTEIRKSVESIKTMFKREFMALKSLFIGLGVFTNPDKIFDTIVIYVKEQVNAIKLNLGYSLKSIMEEIIYDDNIDEDIDAQISTALQYTLTNSKATILKYLDEVEGVIKTNLTEPDQAAVNFILNGCYLIIASENSSNNLYQHKCCVKYAKIVTQVSFELCNEKVVGIIAKSNATISEVGLSSKMTKDKLVGIMDGLLIDVDYVEVWATDYLLKPIKSLEKTVYFKEEDNLQTISIITNLGKLITDFVNLEVKEADNIITAISNNLTSKPNCKEVNKSYTDIRKNIKILINQLEIDVYASLTTLEGSLNGNLININIKIRKAFENLNSPLTESFNASLQSFARDIIKLDGVGEKGYKRFTLIIKYAQTILENVIDVIIPAEFIKINQAQLKLLQHCRDGVTDQQLGDSLSNLKVDLKNASEKCMKLFTYQFKTVNVFIERLKKEYKDARNVITGNMDFVDRLANGEKDELVEDLSVYFYDVLDNCNNFNASSFLSQVKVITKSTSTTRSAMVKCVKKLLSKLGNSLDDVYSLIESSVEDIKNEYVKDSVEYILKSVATIVISSHGTTNTFNTTISVFFDLVTTGACLVDERLEYAYTNLEVSLTELEVENNLNKEELENLMKIYLNNLGDGFVWAAHYWKSGTGGLVNLTTTEFTKAQNYITFINDLATLWSEILSTTAEEINHKISKVFKKIKDTSITWPSISKLLKELKSKPLDYLSTLKLTLEHGFHHISDLHGDLNDIFPQIDKAFGNSTEKVVDMTKNYLKNLAREVVVVSSPGANGLKQFKQAVSYLLMVTKNIFNAVKISITTQVDRACYNLGELHLNGKLSKTTFEKELSLAKSTIKEILNISRSTINSQFGVLFNLIDVLINEYEDIRIMLNMSMEFITSWLSQIQIQYENRLTQIIVDDNTSITWVQSTLETIKTNIYTINQKEAILNSFSIMLETVHASLDNIDDKIKKATKGIDENKKEATKVLLKSFYTYIKAMDLTDQTSADVYKKIIKNFQPVVETAYLTLEENVNATIMQTSCELTNSIIKHETNIRKVLNNLEVNINNDIGKVYNYIIGPCWDIADLVTTKPTNKPSTKTIMETINYELTREYYNTLNKDYNKIIDEGSKEITNNITFLEAVIIIRKTQKSCLKKVNKFDDFLDYKVQNLLNNLDGTLNDISEEIEEYLEDTETVLTVLVQERFIYLSKVAVQLEGVGFEATKTFKDIVLYTQKFMRYHNTLMKMTIDQIFDGVFATLTQMNSKGELTEENVKKTLNHVKTFMYGAVQTLINKFDVQSQTIVDMLGIFIGEFKNPENLTKTLSHFYELLFNRITKAILGSTKVTIKRIEDKGVDTNTNIDLWFTETSLALNASLIKSFVNLEIPADSAINAYSNSLLLSIYSTNKHIETSISNLSETNKAPIQWLLKTLTALCRAQVGPGNQGTHLLRNLLYWYNKSLYSMYDLVLNKWQYTVMSIKNELLELIVENKLTNDTLKSSLSKIYEEIDYQTDWSLSFAYDHFNSIVIEENRPMKIIYPGSIVEPMHGLSHSLIENITTNIHNRLDVAILEIGTCDNNFANIKKLFEDLKHKNGASVVNLLTIFNTKFDNLRLSIKGTLNNIYTDINDIFGDFEPVVVKYKKSLTILADAVINIDGTNEVLTFVNGWTSINAIVNNIVYSLKENFDSKINNAISKSGSLIDKKKLTNEKLVEILEDLKQHDSFTKVIDEELNDLQRIMDITSLELPESRMVIKNILGFNSKYLRDITVQISKSIFKIIKDYEKKNNNSADTTFVKEVENKLRKAMLQNLDYVKCLTLTTITNISDNLETSLEGIDEEILIKTKELDHTTKSVQEILIDLSSIISSSSKTRYDFLKFYKKALNSVYMDVKVTCFIYSLKLKSVISKFSTELTEIILKNEFNSDSFSKLLQKIPGEVYYAKDWTESYEENGEQTIGEVSTVEEEKYFKPSDIIDDMPSASKSVVMFLVKRAKKIMEELIGKMNTTQEFDGTVLKSVNETLEEITKLNMDFKNKISETLLNVVKEFGGNLNFYYDKIPRGLQFLDADLKPSLSLILNHLATRSIKIASPYSDGFNLFTKGVQVYGFVLSNTIDDVELAEQATLKESLINIEQMVCNDNLTKDSLMGELFSAKSKVKMLCCNLTKMIKLEIAALDLFIHIVVYDSPNPRIFGDILMEYYRGLIIGERLIIIKSVNTTIENIKSSKNIDSLRIQLNTAIIVTLNNQSTEILETLATFKNNLGETLDYIDYSPFSTLEKSIEKTITDTIKLSVVLIKATKGKYYYGVNTLKLTIDTIIFETKGVLNIFSTCLNNAILETTSSIEELSVYKKFDDSALDEVLDRILPMITRHSKWVLRYGESLIGEIINITTKPIQKIYPSEFFEYSYVIGKFLSKFNVDINAKVEKIIEDFDKNCTSSDVEFSTVKSVMEYINTTCGGKIEDVLDETRNTLEEIDGELNNTLINAEEILYKALLEVNEPTKTYLGEYVSFGLTLVVKNKGVGSNAVEFFKLEMHYIRRVLEFSFFLIKNIIVATVDNSYYNIGLKMNSTTISKSVLLRDLQVLQIIIKVSLEAYKNSAVSLVNSHKYSYSMLPDEIFYAELHVNNFVEFSKPLFNIISQSISSKVSDINDNIDDQQLDKQFFGLLSQDVNMAIEQQLSNIFKRTLYVTNKLKNNLGITLDDVDSKIDSAIKTIEPNAKALAKKEYTSYSNFVIQRKGAKSLGVTTLKTGLFLMTQRMTQFFGIFERQLVADANNIMAALTAHMVNNEINKNEVQDALNDLSKNVFMDGNVTQFYMGNMFVDMREVFLHKDKPSADEPKIHSEL</sequence>
<feature type="signal peptide" evidence="1">
    <location>
        <begin position="1"/>
        <end position="19"/>
    </location>
</feature>
<evidence type="ECO:0000256" key="1">
    <source>
        <dbReference type="SAM" id="SignalP"/>
    </source>
</evidence>
<feature type="chain" id="PRO_5040158139" evidence="1">
    <location>
        <begin position="20"/>
        <end position="3025"/>
    </location>
</feature>
<name>A0A9P0B8Z6_BRAAE</name>
<dbReference type="InterPro" id="IPR016024">
    <property type="entry name" value="ARM-type_fold"/>
</dbReference>
<evidence type="ECO:0000313" key="2">
    <source>
        <dbReference type="EMBL" id="CAH0560323.1"/>
    </source>
</evidence>
<protein>
    <submittedName>
        <fullName evidence="2">Uncharacterized protein</fullName>
    </submittedName>
</protein>
<dbReference type="EMBL" id="OV121138">
    <property type="protein sequence ID" value="CAH0560323.1"/>
    <property type="molecule type" value="Genomic_DNA"/>
</dbReference>
<accession>A0A9P0B8Z6</accession>
<gene>
    <name evidence="2" type="ORF">MELIAE_LOCUS10086</name>
</gene>
<keyword evidence="3" id="KW-1185">Reference proteome</keyword>
<proteinExistence type="predicted"/>
<reference evidence="2" key="1">
    <citation type="submission" date="2021-12" db="EMBL/GenBank/DDBJ databases">
        <authorList>
            <person name="King R."/>
        </authorList>
    </citation>
    <scope>NUCLEOTIDE SEQUENCE</scope>
</reference>
<dbReference type="SUPFAM" id="SSF48371">
    <property type="entry name" value="ARM repeat"/>
    <property type="match status" value="1"/>
</dbReference>
<evidence type="ECO:0000313" key="3">
    <source>
        <dbReference type="Proteomes" id="UP001154078"/>
    </source>
</evidence>
<organism evidence="2 3">
    <name type="scientific">Brassicogethes aeneus</name>
    <name type="common">Rape pollen beetle</name>
    <name type="synonym">Meligethes aeneus</name>
    <dbReference type="NCBI Taxonomy" id="1431903"/>
    <lineage>
        <taxon>Eukaryota</taxon>
        <taxon>Metazoa</taxon>
        <taxon>Ecdysozoa</taxon>
        <taxon>Arthropoda</taxon>
        <taxon>Hexapoda</taxon>
        <taxon>Insecta</taxon>
        <taxon>Pterygota</taxon>
        <taxon>Neoptera</taxon>
        <taxon>Endopterygota</taxon>
        <taxon>Coleoptera</taxon>
        <taxon>Polyphaga</taxon>
        <taxon>Cucujiformia</taxon>
        <taxon>Nitidulidae</taxon>
        <taxon>Meligethinae</taxon>
        <taxon>Brassicogethes</taxon>
    </lineage>
</organism>
<keyword evidence="1" id="KW-0732">Signal</keyword>
<dbReference type="Proteomes" id="UP001154078">
    <property type="component" value="Chromosome 7"/>
</dbReference>